<dbReference type="Proteomes" id="UP000243519">
    <property type="component" value="Unassembled WGS sequence"/>
</dbReference>
<dbReference type="AlphaFoldDB" id="A0A178FLT5"/>
<evidence type="ECO:0000256" key="4">
    <source>
        <dbReference type="ARBA" id="ARBA00023242"/>
    </source>
</evidence>
<dbReference type="GO" id="GO:0032040">
    <property type="term" value="C:small-subunit processome"/>
    <property type="evidence" value="ECO:0007669"/>
    <property type="project" value="TreeGrafter"/>
</dbReference>
<feature type="region of interest" description="Disordered" evidence="5">
    <location>
        <begin position="607"/>
        <end position="628"/>
    </location>
</feature>
<dbReference type="Pfam" id="PF09368">
    <property type="entry name" value="Sas10"/>
    <property type="match status" value="1"/>
</dbReference>
<evidence type="ECO:0000256" key="3">
    <source>
        <dbReference type="ARBA" id="ARBA00022553"/>
    </source>
</evidence>
<accession>A0A178FLT5</accession>
<keyword evidence="4" id="KW-0539">Nucleus</keyword>
<protein>
    <submittedName>
        <fullName evidence="7">Sas10/Utp3 family protein</fullName>
    </submittedName>
</protein>
<feature type="compositionally biased region" description="Basic residues" evidence="5">
    <location>
        <begin position="107"/>
        <end position="116"/>
    </location>
</feature>
<feature type="domain" description="Sas10 C-terminal" evidence="6">
    <location>
        <begin position="591"/>
        <end position="665"/>
    </location>
</feature>
<feature type="compositionally biased region" description="Basic residues" evidence="5">
    <location>
        <begin position="617"/>
        <end position="628"/>
    </location>
</feature>
<sequence length="665" mass="75468">MAKKRKAGGTALAHRSKNPIEGENSRFAADARFENSEDEFEAGRDRVLLEERPEVKRRRKLEEDERLLQLSDEEVHGYLSESASEDDYDYGDEEGEEEVEREDKSAQSKKKLPKLRRREELSPDLLDDGKKPEEDEEEGITAWGVLKSDYYNADTIETEGDALEEEEEAKKIQLKKIQSMTDADFGYDESEWLDSMKGDGETSKDSISHGKTITELLPEIQIPDDMSVEERLDILSKRYPEFLPLSRDYAELQPRYRELSVAVDGPRKTCKETLGEKTPLSVLQFRALAAYLGVISMYFVLLTSPARNGTESCLALPPAELREHPVMDALVACRKTWEQVKDLQEIEEEPSDIEKEEEISIKIPAKKSSLDKPSKVAKAVKIPKKSKAQRLMEEAQAVVESQRAEKLNQTELGLQELSRLLDQGNSSRLASQREPRLHDDDSDFGDETRLTAHEVAEKAKKKKSLRFYTSQIAQKANKRDAAGRHAGGDTDLPYKERNKDRQARLNEEAQRRGRMEANENERLGGDTDEDDYRMAREVRGEMDGSNSDNYYDMVASRQKQKKTDKKALFEARALAAKEGGRVEIQEEVGPDGKRAITYAIEKNKGLAPKRSKDVRNPRVKKRKKFEAKKKKLGSMKQIYKGGEGRGGYGGELTGIKKNLVKSVKL</sequence>
<comment type="caution">
    <text evidence="7">The sequence shown here is derived from an EMBL/GenBank/DDBJ whole genome shotgun (WGS) entry which is preliminary data.</text>
</comment>
<evidence type="ECO:0000313" key="8">
    <source>
        <dbReference type="Proteomes" id="UP000243519"/>
    </source>
</evidence>
<organism evidence="7 8">
    <name type="scientific">Trichophyton violaceum</name>
    <dbReference type="NCBI Taxonomy" id="34388"/>
    <lineage>
        <taxon>Eukaryota</taxon>
        <taxon>Fungi</taxon>
        <taxon>Dikarya</taxon>
        <taxon>Ascomycota</taxon>
        <taxon>Pezizomycotina</taxon>
        <taxon>Eurotiomycetes</taxon>
        <taxon>Eurotiomycetidae</taxon>
        <taxon>Onygenales</taxon>
        <taxon>Arthrodermataceae</taxon>
        <taxon>Trichophyton</taxon>
    </lineage>
</organism>
<reference evidence="7 8" key="1">
    <citation type="submission" date="2016-05" db="EMBL/GenBank/DDBJ databases">
        <title>Genome sequencing of Trichophyton violaceum CMCC(F)T3l isolated from hair.</title>
        <authorList>
            <person name="Zhan P."/>
            <person name="Tao Y."/>
            <person name="Liu W."/>
        </authorList>
    </citation>
    <scope>NUCLEOTIDE SEQUENCE [LARGE SCALE GENOMIC DNA]</scope>
    <source>
        <strain evidence="8">CMCC(F)T3l</strain>
    </source>
</reference>
<comment type="similarity">
    <text evidence="2">Belongs to the SAS10 family.</text>
</comment>
<name>A0A178FLT5_TRIVO</name>
<gene>
    <name evidence="7" type="ORF">A7D00_1507</name>
</gene>
<feature type="region of interest" description="Disordered" evidence="5">
    <location>
        <begin position="474"/>
        <end position="528"/>
    </location>
</feature>
<dbReference type="Pfam" id="PF04000">
    <property type="entry name" value="Sas10_Utp3"/>
    <property type="match status" value="1"/>
</dbReference>
<dbReference type="InterPro" id="IPR018972">
    <property type="entry name" value="Sas10_C_dom"/>
</dbReference>
<feature type="compositionally biased region" description="Basic and acidic residues" evidence="5">
    <location>
        <begin position="117"/>
        <end position="133"/>
    </location>
</feature>
<keyword evidence="8" id="KW-1185">Reference proteome</keyword>
<dbReference type="OrthoDB" id="1924577at2759"/>
<dbReference type="EMBL" id="LHPN01000002">
    <property type="protein sequence ID" value="OAL73480.1"/>
    <property type="molecule type" value="Genomic_DNA"/>
</dbReference>
<evidence type="ECO:0000256" key="1">
    <source>
        <dbReference type="ARBA" id="ARBA00004123"/>
    </source>
</evidence>
<feature type="region of interest" description="Disordered" evidence="5">
    <location>
        <begin position="1"/>
        <end position="141"/>
    </location>
</feature>
<dbReference type="GO" id="GO:0000462">
    <property type="term" value="P:maturation of SSU-rRNA from tricistronic rRNA transcript (SSU-rRNA, 5.8S rRNA, LSU-rRNA)"/>
    <property type="evidence" value="ECO:0007669"/>
    <property type="project" value="TreeGrafter"/>
</dbReference>
<feature type="compositionally biased region" description="Basic and acidic residues" evidence="5">
    <location>
        <begin position="477"/>
        <end position="525"/>
    </location>
</feature>
<comment type="subcellular location">
    <subcellularLocation>
        <location evidence="1">Nucleus</location>
    </subcellularLocation>
</comment>
<dbReference type="PANTHER" id="PTHR13237:SF8">
    <property type="entry name" value="SOMETHING ABOUT SILENCING PROTEIN 10"/>
    <property type="match status" value="1"/>
</dbReference>
<dbReference type="InterPro" id="IPR007146">
    <property type="entry name" value="Sas10/Utp3/C1D"/>
</dbReference>
<evidence type="ECO:0000256" key="2">
    <source>
        <dbReference type="ARBA" id="ARBA00010979"/>
    </source>
</evidence>
<evidence type="ECO:0000313" key="7">
    <source>
        <dbReference type="EMBL" id="OAL73480.1"/>
    </source>
</evidence>
<keyword evidence="3" id="KW-0597">Phosphoprotein</keyword>
<evidence type="ECO:0000259" key="6">
    <source>
        <dbReference type="Pfam" id="PF09368"/>
    </source>
</evidence>
<evidence type="ECO:0000256" key="5">
    <source>
        <dbReference type="SAM" id="MobiDB-lite"/>
    </source>
</evidence>
<dbReference type="PANTHER" id="PTHR13237">
    <property type="entry name" value="SOMETHING ABOUT SILENCING PROTEIN 10-RELATED"/>
    <property type="match status" value="1"/>
</dbReference>
<proteinExistence type="inferred from homology"/>
<feature type="region of interest" description="Disordered" evidence="5">
    <location>
        <begin position="425"/>
        <end position="445"/>
    </location>
</feature>
<feature type="compositionally biased region" description="Basic and acidic residues" evidence="5">
    <location>
        <begin position="18"/>
        <end position="67"/>
    </location>
</feature>
<feature type="compositionally biased region" description="Acidic residues" evidence="5">
    <location>
        <begin position="83"/>
        <end position="100"/>
    </location>
</feature>